<feature type="domain" description="OmpA-like" evidence="6">
    <location>
        <begin position="529"/>
        <end position="647"/>
    </location>
</feature>
<dbReference type="PROSITE" id="PS51123">
    <property type="entry name" value="OMPA_2"/>
    <property type="match status" value="1"/>
</dbReference>
<feature type="chain" id="PRO_5029531708" evidence="5">
    <location>
        <begin position="26"/>
        <end position="647"/>
    </location>
</feature>
<feature type="signal peptide" evidence="5">
    <location>
        <begin position="1"/>
        <end position="25"/>
    </location>
</feature>
<dbReference type="SUPFAM" id="SSF82171">
    <property type="entry name" value="DPP6 N-terminal domain-like"/>
    <property type="match status" value="1"/>
</dbReference>
<dbReference type="GO" id="GO:0009279">
    <property type="term" value="C:cell outer membrane"/>
    <property type="evidence" value="ECO:0007669"/>
    <property type="project" value="UniProtKB-SubCell"/>
</dbReference>
<comment type="caution">
    <text evidence="7">The sequence shown here is derived from an EMBL/GenBank/DDBJ whole genome shotgun (WGS) entry which is preliminary data.</text>
</comment>
<evidence type="ECO:0000259" key="6">
    <source>
        <dbReference type="PROSITE" id="PS51123"/>
    </source>
</evidence>
<dbReference type="PANTHER" id="PTHR30329:SF21">
    <property type="entry name" value="LIPOPROTEIN YIAD-RELATED"/>
    <property type="match status" value="1"/>
</dbReference>
<dbReference type="RefSeq" id="WP_155036630.1">
    <property type="nucleotide sequence ID" value="NZ_JAYMMG010000011.1"/>
</dbReference>
<evidence type="ECO:0000256" key="1">
    <source>
        <dbReference type="ARBA" id="ARBA00004442"/>
    </source>
</evidence>
<name>A0A7K1GPE7_9FLAO</name>
<protein>
    <submittedName>
        <fullName evidence="7">OmpA family protein</fullName>
    </submittedName>
</protein>
<dbReference type="SUPFAM" id="SSF103088">
    <property type="entry name" value="OmpA-like"/>
    <property type="match status" value="1"/>
</dbReference>
<dbReference type="InterPro" id="IPR011042">
    <property type="entry name" value="6-blade_b-propeller_TolB-like"/>
</dbReference>
<dbReference type="OrthoDB" id="9809364at2"/>
<dbReference type="InterPro" id="IPR011990">
    <property type="entry name" value="TPR-like_helical_dom_sf"/>
</dbReference>
<dbReference type="AlphaFoldDB" id="A0A7K1GPE7"/>
<sequence length="647" mass="75149">MKKKDAFRLCLLLLMSLLMSSNVLAKGKPSLKKADKYYKNTEYSKAAEEYKRLERGSRHTDPYIYQQLAICYDKLDRVIEASTYYGKAIAKMEKQDPELIYSYAKVLQKSGRYEVARDMMDDFTELVPNDSRARDFAKNPDAYYELSKLKEYFGYQESGMNDRYYDTFGALMTKNDTIYFVSNRTKQENKFARKLFEVRDRYKRMPNYDIYQATFTAVKEPIFKSTRLLGTINKRFNDGRAVASLDGERMFFASESYRYRRFRKNPIVKKRDRMMSLFVAKRKGTKWRKVKKLPFTRPQYMYTSPSISPDGKYLYFASDMEGSHGVLDIWRVALLEDEDYGEPENLGAIINSGTINEDPFLSEDNVLYFTSDRWGGFGGKDIYMVDMNTPNAKPVNVGQPINTALDDYAFSYYPSKGIGFFSSNRIGRNDIYKVTPSCKRDVKVIVKNKKFNKPVSNALVKFSNSKRRIEDEAVTDDKGVLEGYVTCAELYKVVVSHPDYLDEELEVKVSKDEEVETLIAYLRPLEELMIEEDRITLEPIHFAFDQKEITIASKFELDKLVKLMKRYPTMRIKVNSHTDSKGNPDYNLKLSQNRADATVEYLVSQGITKDRLESEGYGDKMLKIQCAPCDEAQDAQNRRSEFLILSR</sequence>
<dbReference type="InterPro" id="IPR006665">
    <property type="entry name" value="OmpA-like"/>
</dbReference>
<evidence type="ECO:0000256" key="5">
    <source>
        <dbReference type="SAM" id="SignalP"/>
    </source>
</evidence>
<dbReference type="CDD" id="cd07185">
    <property type="entry name" value="OmpA_C-like"/>
    <property type="match status" value="1"/>
</dbReference>
<reference evidence="7 8" key="1">
    <citation type="journal article" date="2006" name="Int. J. Syst. Evol. Microbiol.">
        <title>Myroides pelagicus sp. nov., isolated from seawater in Thailand.</title>
        <authorList>
            <person name="Yoon J."/>
            <person name="Maneerat S."/>
            <person name="Kawai F."/>
            <person name="Yokota A."/>
        </authorList>
    </citation>
    <scope>NUCLEOTIDE SEQUENCE [LARGE SCALE GENOMIC DNA]</scope>
    <source>
        <strain evidence="7 8">SM1T</strain>
    </source>
</reference>
<comment type="subcellular location">
    <subcellularLocation>
        <location evidence="1">Cell outer membrane</location>
    </subcellularLocation>
</comment>
<dbReference type="Gene3D" id="2.120.10.30">
    <property type="entry name" value="TolB, C-terminal domain"/>
    <property type="match status" value="1"/>
</dbReference>
<dbReference type="Proteomes" id="UP000488936">
    <property type="component" value="Unassembled WGS sequence"/>
</dbReference>
<gene>
    <name evidence="7" type="ORF">GJV77_12170</name>
</gene>
<dbReference type="EMBL" id="WMJY01000034">
    <property type="protein sequence ID" value="MTH30648.1"/>
    <property type="molecule type" value="Genomic_DNA"/>
</dbReference>
<dbReference type="InterPro" id="IPR006664">
    <property type="entry name" value="OMP_bac"/>
</dbReference>
<dbReference type="SUPFAM" id="SSF48452">
    <property type="entry name" value="TPR-like"/>
    <property type="match status" value="1"/>
</dbReference>
<accession>A0A7K1GPE7</accession>
<keyword evidence="2 4" id="KW-0472">Membrane</keyword>
<dbReference type="InterPro" id="IPR011659">
    <property type="entry name" value="WD40"/>
</dbReference>
<evidence type="ECO:0000256" key="3">
    <source>
        <dbReference type="ARBA" id="ARBA00023237"/>
    </source>
</evidence>
<organism evidence="7 8">
    <name type="scientific">Myroides pelagicus</name>
    <dbReference type="NCBI Taxonomy" id="270914"/>
    <lineage>
        <taxon>Bacteria</taxon>
        <taxon>Pseudomonadati</taxon>
        <taxon>Bacteroidota</taxon>
        <taxon>Flavobacteriia</taxon>
        <taxon>Flavobacteriales</taxon>
        <taxon>Flavobacteriaceae</taxon>
        <taxon>Myroides</taxon>
    </lineage>
</organism>
<keyword evidence="5" id="KW-0732">Signal</keyword>
<keyword evidence="8" id="KW-1185">Reference proteome</keyword>
<dbReference type="InterPro" id="IPR036737">
    <property type="entry name" value="OmpA-like_sf"/>
</dbReference>
<dbReference type="PANTHER" id="PTHR30329">
    <property type="entry name" value="STATOR ELEMENT OF FLAGELLAR MOTOR COMPLEX"/>
    <property type="match status" value="1"/>
</dbReference>
<evidence type="ECO:0000313" key="8">
    <source>
        <dbReference type="Proteomes" id="UP000488936"/>
    </source>
</evidence>
<dbReference type="Pfam" id="PF00691">
    <property type="entry name" value="OmpA"/>
    <property type="match status" value="1"/>
</dbReference>
<evidence type="ECO:0000256" key="2">
    <source>
        <dbReference type="ARBA" id="ARBA00023136"/>
    </source>
</evidence>
<dbReference type="PRINTS" id="PR01021">
    <property type="entry name" value="OMPADOMAIN"/>
</dbReference>
<dbReference type="Gene3D" id="1.25.40.10">
    <property type="entry name" value="Tetratricopeptide repeat domain"/>
    <property type="match status" value="1"/>
</dbReference>
<dbReference type="InterPro" id="IPR050330">
    <property type="entry name" value="Bact_OuterMem_StrucFunc"/>
</dbReference>
<keyword evidence="3" id="KW-0998">Cell outer membrane</keyword>
<dbReference type="Gene3D" id="3.30.1330.60">
    <property type="entry name" value="OmpA-like domain"/>
    <property type="match status" value="1"/>
</dbReference>
<dbReference type="Pfam" id="PF07676">
    <property type="entry name" value="PD40"/>
    <property type="match status" value="2"/>
</dbReference>
<proteinExistence type="predicted"/>
<evidence type="ECO:0000256" key="4">
    <source>
        <dbReference type="PROSITE-ProRule" id="PRU00473"/>
    </source>
</evidence>
<evidence type="ECO:0000313" key="7">
    <source>
        <dbReference type="EMBL" id="MTH30648.1"/>
    </source>
</evidence>